<dbReference type="AlphaFoldDB" id="A0A2P8AK05"/>
<evidence type="ECO:0000256" key="1">
    <source>
        <dbReference type="SAM" id="MobiDB-lite"/>
    </source>
</evidence>
<keyword evidence="2" id="KW-0732">Signal</keyword>
<proteinExistence type="predicted"/>
<sequence length="249" mass="27048">MHTSLIYVAGLVALSTANPLLRRQVAVQGNVTTSDTTGPSDATQENATPSSVPTASASSNNSSETAPGQVVATPNKENLKLSDKPESAQNNTRKYKTSSIFDDEKKTRKFKVISMEGKMPADENDTTWDLSAVFEDELGAQAECSSLLYQPSEKIKQISTFMTGFAFVCGFQYSFQPIYIAPKDGKSAHIEAELGMNCCQGYRGQSDVPDMNLEAGKEFSLSGNPEIELTYYDEDPREKYSSSSQSTPA</sequence>
<feature type="compositionally biased region" description="Low complexity" evidence="1">
    <location>
        <begin position="46"/>
        <end position="67"/>
    </location>
</feature>
<evidence type="ECO:0000313" key="3">
    <source>
        <dbReference type="EMBL" id="PSK60781.1"/>
    </source>
</evidence>
<evidence type="ECO:0000256" key="2">
    <source>
        <dbReference type="SAM" id="SignalP"/>
    </source>
</evidence>
<comment type="caution">
    <text evidence="3">The sequence shown here is derived from an EMBL/GenBank/DDBJ whole genome shotgun (WGS) entry which is preliminary data.</text>
</comment>
<feature type="compositionally biased region" description="Polar residues" evidence="1">
    <location>
        <begin position="87"/>
        <end position="99"/>
    </location>
</feature>
<feature type="compositionally biased region" description="Polar residues" evidence="1">
    <location>
        <begin position="31"/>
        <end position="45"/>
    </location>
</feature>
<dbReference type="EMBL" id="NHZQ01000003">
    <property type="protein sequence ID" value="PSK60781.1"/>
    <property type="molecule type" value="Genomic_DNA"/>
</dbReference>
<feature type="region of interest" description="Disordered" evidence="1">
    <location>
        <begin position="31"/>
        <end position="99"/>
    </location>
</feature>
<feature type="compositionally biased region" description="Basic and acidic residues" evidence="1">
    <location>
        <begin position="77"/>
        <end position="86"/>
    </location>
</feature>
<feature type="signal peptide" evidence="2">
    <location>
        <begin position="1"/>
        <end position="17"/>
    </location>
</feature>
<feature type="chain" id="PRO_5015183316" evidence="2">
    <location>
        <begin position="18"/>
        <end position="249"/>
    </location>
</feature>
<evidence type="ECO:0000313" key="4">
    <source>
        <dbReference type="Proteomes" id="UP000243723"/>
    </source>
</evidence>
<gene>
    <name evidence="3" type="ORF">B9Z65_931</name>
</gene>
<protein>
    <submittedName>
        <fullName evidence="3">Inositol phoshorylceramide synthase regulatory subunit kei1</fullName>
    </submittedName>
</protein>
<keyword evidence="4" id="KW-1185">Reference proteome</keyword>
<dbReference type="Proteomes" id="UP000243723">
    <property type="component" value="Unassembled WGS sequence"/>
</dbReference>
<feature type="region of interest" description="Disordered" evidence="1">
    <location>
        <begin position="226"/>
        <end position="249"/>
    </location>
</feature>
<accession>A0A2P8AK05</accession>
<name>A0A2P8AK05_9PEZI</name>
<organism evidence="3 4">
    <name type="scientific">Elsinoe australis</name>
    <dbReference type="NCBI Taxonomy" id="40998"/>
    <lineage>
        <taxon>Eukaryota</taxon>
        <taxon>Fungi</taxon>
        <taxon>Dikarya</taxon>
        <taxon>Ascomycota</taxon>
        <taxon>Pezizomycotina</taxon>
        <taxon>Dothideomycetes</taxon>
        <taxon>Dothideomycetidae</taxon>
        <taxon>Myriangiales</taxon>
        <taxon>Elsinoaceae</taxon>
        <taxon>Elsinoe</taxon>
    </lineage>
</organism>
<reference evidence="3 4" key="1">
    <citation type="submission" date="2017-05" db="EMBL/GenBank/DDBJ databases">
        <title>Draft genome sequence of Elsinoe australis.</title>
        <authorList>
            <person name="Cheng Q."/>
        </authorList>
    </citation>
    <scope>NUCLEOTIDE SEQUENCE [LARGE SCALE GENOMIC DNA]</scope>
    <source>
        <strain evidence="3 4">NL1</strain>
    </source>
</reference>